<comment type="caution">
    <text evidence="3">The sequence shown here is derived from an EMBL/GenBank/DDBJ whole genome shotgun (WGS) entry which is preliminary data.</text>
</comment>
<organism evidence="3 4">
    <name type="scientific">Marinobacter halodurans</name>
    <dbReference type="NCBI Taxonomy" id="2528979"/>
    <lineage>
        <taxon>Bacteria</taxon>
        <taxon>Pseudomonadati</taxon>
        <taxon>Pseudomonadota</taxon>
        <taxon>Gammaproteobacteria</taxon>
        <taxon>Pseudomonadales</taxon>
        <taxon>Marinobacteraceae</taxon>
        <taxon>Marinobacter</taxon>
    </lineage>
</organism>
<protein>
    <recommendedName>
        <fullName evidence="2">TNase-like domain-containing protein</fullName>
    </recommendedName>
</protein>
<accession>A0ABY1ZR70</accession>
<dbReference type="RefSeq" id="WP_131480571.1">
    <property type="nucleotide sequence ID" value="NZ_SJDL01000008.1"/>
</dbReference>
<dbReference type="EMBL" id="SJDL01000008">
    <property type="protein sequence ID" value="TBW57476.1"/>
    <property type="molecule type" value="Genomic_DNA"/>
</dbReference>
<feature type="chain" id="PRO_5045149138" description="TNase-like domain-containing protein" evidence="1">
    <location>
        <begin position="21"/>
        <end position="171"/>
    </location>
</feature>
<proteinExistence type="predicted"/>
<dbReference type="Proteomes" id="UP000313645">
    <property type="component" value="Unassembled WGS sequence"/>
</dbReference>
<keyword evidence="4" id="KW-1185">Reference proteome</keyword>
<dbReference type="Gene3D" id="2.40.50.90">
    <property type="match status" value="1"/>
</dbReference>
<gene>
    <name evidence="3" type="ORF">EZI54_07395</name>
</gene>
<dbReference type="InterPro" id="IPR035437">
    <property type="entry name" value="SNase_OB-fold_sf"/>
</dbReference>
<evidence type="ECO:0000313" key="3">
    <source>
        <dbReference type="EMBL" id="TBW57476.1"/>
    </source>
</evidence>
<evidence type="ECO:0000259" key="2">
    <source>
        <dbReference type="Pfam" id="PF00565"/>
    </source>
</evidence>
<dbReference type="InterPro" id="IPR016071">
    <property type="entry name" value="Staphylococal_nuclease_OB-fold"/>
</dbReference>
<feature type="domain" description="TNase-like" evidence="2">
    <location>
        <begin position="75"/>
        <end position="155"/>
    </location>
</feature>
<evidence type="ECO:0000313" key="4">
    <source>
        <dbReference type="Proteomes" id="UP000313645"/>
    </source>
</evidence>
<evidence type="ECO:0000256" key="1">
    <source>
        <dbReference type="SAM" id="SignalP"/>
    </source>
</evidence>
<dbReference type="Pfam" id="PF00565">
    <property type="entry name" value="SNase"/>
    <property type="match status" value="1"/>
</dbReference>
<feature type="signal peptide" evidence="1">
    <location>
        <begin position="1"/>
        <end position="20"/>
    </location>
</feature>
<sequence>MKHIITLFIALIITPVPAFALSPSAPVSGTATVINVVDGDTYDLQLDSQQKFNAIYQSVGANEHQYMQPESSSIRVRLGSIDTAESKHPDASKNTAEGRRASAIVASKLQGARVGYKCYDLGYYKRVICHISQNNQDLGAWLIQLDLSDYIDQYGRDPYLHELYTRLDREK</sequence>
<dbReference type="SUPFAM" id="SSF50199">
    <property type="entry name" value="Staphylococcal nuclease"/>
    <property type="match status" value="1"/>
</dbReference>
<keyword evidence="1" id="KW-0732">Signal</keyword>
<reference evidence="3 4" key="1">
    <citation type="submission" date="2019-02" db="EMBL/GenBank/DDBJ databases">
        <title>Marinobacter halodurans sp. nov., a marine bacterium isolated from sea tidal flat.</title>
        <authorList>
            <person name="Yoo Y."/>
            <person name="Lee D.W."/>
            <person name="Kim B.S."/>
            <person name="Kim J.-J."/>
        </authorList>
    </citation>
    <scope>NUCLEOTIDE SEQUENCE [LARGE SCALE GENOMIC DNA]</scope>
    <source>
        <strain evidence="3 4">YJ-S3-2</strain>
    </source>
</reference>
<name>A0ABY1ZR70_9GAMM</name>